<keyword evidence="2" id="KW-1185">Reference proteome</keyword>
<dbReference type="EMBL" id="CAJZAF010000007">
    <property type="protein sequence ID" value="CAG9169975.1"/>
    <property type="molecule type" value="Genomic_DNA"/>
</dbReference>
<proteinExistence type="predicted"/>
<sequence>MKALEHFQQVVALPSDFGVSRPYARLYYVDAGRTAGADADVEYREMEAGRDQVVVTVSEWRLEAGQTQRSSSRVVTFSVKSGEILRPLNGQDEDLAELLAALRGMQLADGDAQA</sequence>
<evidence type="ECO:0008006" key="3">
    <source>
        <dbReference type="Google" id="ProtNLM"/>
    </source>
</evidence>
<accession>A0ABN7YDB7</accession>
<gene>
    <name evidence="1" type="ORF">LMG23994_01757</name>
</gene>
<organism evidence="1 2">
    <name type="scientific">Cupriavidus pinatubonensis</name>
    <dbReference type="NCBI Taxonomy" id="248026"/>
    <lineage>
        <taxon>Bacteria</taxon>
        <taxon>Pseudomonadati</taxon>
        <taxon>Pseudomonadota</taxon>
        <taxon>Betaproteobacteria</taxon>
        <taxon>Burkholderiales</taxon>
        <taxon>Burkholderiaceae</taxon>
        <taxon>Cupriavidus</taxon>
    </lineage>
</organism>
<dbReference type="RefSeq" id="WP_224001388.1">
    <property type="nucleotide sequence ID" value="NZ_CAJZAF010000007.1"/>
</dbReference>
<dbReference type="Proteomes" id="UP000701702">
    <property type="component" value="Unassembled WGS sequence"/>
</dbReference>
<name>A0ABN7YDB7_9BURK</name>
<evidence type="ECO:0000313" key="1">
    <source>
        <dbReference type="EMBL" id="CAG9169975.1"/>
    </source>
</evidence>
<reference evidence="1 2" key="1">
    <citation type="submission" date="2021-08" db="EMBL/GenBank/DDBJ databases">
        <authorList>
            <person name="Peeters C."/>
        </authorList>
    </citation>
    <scope>NUCLEOTIDE SEQUENCE [LARGE SCALE GENOMIC DNA]</scope>
    <source>
        <strain evidence="1 2">LMG 23994</strain>
    </source>
</reference>
<comment type="caution">
    <text evidence="1">The sequence shown here is derived from an EMBL/GenBank/DDBJ whole genome shotgun (WGS) entry which is preliminary data.</text>
</comment>
<protein>
    <recommendedName>
        <fullName evidence="3">Lipoprotein</fullName>
    </recommendedName>
</protein>
<evidence type="ECO:0000313" key="2">
    <source>
        <dbReference type="Proteomes" id="UP000701702"/>
    </source>
</evidence>